<dbReference type="AlphaFoldDB" id="A0A0C3C1N6"/>
<evidence type="ECO:0000313" key="2">
    <source>
        <dbReference type="Proteomes" id="UP000053424"/>
    </source>
</evidence>
<proteinExistence type="predicted"/>
<organism evidence="1 2">
    <name type="scientific">Hebeloma cylindrosporum</name>
    <dbReference type="NCBI Taxonomy" id="76867"/>
    <lineage>
        <taxon>Eukaryota</taxon>
        <taxon>Fungi</taxon>
        <taxon>Dikarya</taxon>
        <taxon>Basidiomycota</taxon>
        <taxon>Agaricomycotina</taxon>
        <taxon>Agaricomycetes</taxon>
        <taxon>Agaricomycetidae</taxon>
        <taxon>Agaricales</taxon>
        <taxon>Agaricineae</taxon>
        <taxon>Hymenogastraceae</taxon>
        <taxon>Hebeloma</taxon>
    </lineage>
</organism>
<dbReference type="Proteomes" id="UP000053424">
    <property type="component" value="Unassembled WGS sequence"/>
</dbReference>
<protein>
    <submittedName>
        <fullName evidence="1">Uncharacterized protein</fullName>
    </submittedName>
</protein>
<reference evidence="1 2" key="1">
    <citation type="submission" date="2014-04" db="EMBL/GenBank/DDBJ databases">
        <authorList>
            <consortium name="DOE Joint Genome Institute"/>
            <person name="Kuo A."/>
            <person name="Gay G."/>
            <person name="Dore J."/>
            <person name="Kohler A."/>
            <person name="Nagy L.G."/>
            <person name="Floudas D."/>
            <person name="Copeland A."/>
            <person name="Barry K.W."/>
            <person name="Cichocki N."/>
            <person name="Veneault-Fourrey C."/>
            <person name="LaButti K."/>
            <person name="Lindquist E.A."/>
            <person name="Lipzen A."/>
            <person name="Lundell T."/>
            <person name="Morin E."/>
            <person name="Murat C."/>
            <person name="Sun H."/>
            <person name="Tunlid A."/>
            <person name="Henrissat B."/>
            <person name="Grigoriev I.V."/>
            <person name="Hibbett D.S."/>
            <person name="Martin F."/>
            <person name="Nordberg H.P."/>
            <person name="Cantor M.N."/>
            <person name="Hua S.X."/>
        </authorList>
    </citation>
    <scope>NUCLEOTIDE SEQUENCE [LARGE SCALE GENOMIC DNA]</scope>
    <source>
        <strain evidence="2">h7</strain>
    </source>
</reference>
<gene>
    <name evidence="1" type="ORF">M413DRAFT_447894</name>
</gene>
<dbReference type="HOGENOM" id="CLU_2386410_0_0_1"/>
<name>A0A0C3C1N6_HEBCY</name>
<dbReference type="EMBL" id="KN831792">
    <property type="protein sequence ID" value="KIM38114.1"/>
    <property type="molecule type" value="Genomic_DNA"/>
</dbReference>
<dbReference type="OrthoDB" id="3040432at2759"/>
<keyword evidence="2" id="KW-1185">Reference proteome</keyword>
<reference evidence="2" key="2">
    <citation type="submission" date="2015-01" db="EMBL/GenBank/DDBJ databases">
        <title>Evolutionary Origins and Diversification of the Mycorrhizal Mutualists.</title>
        <authorList>
            <consortium name="DOE Joint Genome Institute"/>
            <consortium name="Mycorrhizal Genomics Consortium"/>
            <person name="Kohler A."/>
            <person name="Kuo A."/>
            <person name="Nagy L.G."/>
            <person name="Floudas D."/>
            <person name="Copeland A."/>
            <person name="Barry K.W."/>
            <person name="Cichocki N."/>
            <person name="Veneault-Fourrey C."/>
            <person name="LaButti K."/>
            <person name="Lindquist E.A."/>
            <person name="Lipzen A."/>
            <person name="Lundell T."/>
            <person name="Morin E."/>
            <person name="Murat C."/>
            <person name="Riley R."/>
            <person name="Ohm R."/>
            <person name="Sun H."/>
            <person name="Tunlid A."/>
            <person name="Henrissat B."/>
            <person name="Grigoriev I.V."/>
            <person name="Hibbett D.S."/>
            <person name="Martin F."/>
        </authorList>
    </citation>
    <scope>NUCLEOTIDE SEQUENCE [LARGE SCALE GENOMIC DNA]</scope>
    <source>
        <strain evidence="2">h7</strain>
    </source>
</reference>
<evidence type="ECO:0000313" key="1">
    <source>
        <dbReference type="EMBL" id="KIM38114.1"/>
    </source>
</evidence>
<accession>A0A0C3C1N6</accession>
<sequence>MPSTFASLITRPFQNKSLSKKTSCGRMSFSSDTSTLLNIDPSNSVPIINKVNQIVEAEALDLEDQAWGSPPPSDYNWLLPRFARRGVSQRSSSS</sequence>